<feature type="region of interest" description="Disordered" evidence="1">
    <location>
        <begin position="540"/>
        <end position="563"/>
    </location>
</feature>
<dbReference type="KEGG" id="plon:Pla110_02430"/>
<dbReference type="OrthoDB" id="289639at2"/>
<dbReference type="SUPFAM" id="SSF53187">
    <property type="entry name" value="Zn-dependent exopeptidases"/>
    <property type="match status" value="1"/>
</dbReference>
<dbReference type="RefSeq" id="WP_144992374.1">
    <property type="nucleotide sequence ID" value="NZ_CP036281.1"/>
</dbReference>
<dbReference type="EMBL" id="CP036281">
    <property type="protein sequence ID" value="QDU78539.1"/>
    <property type="molecule type" value="Genomic_DNA"/>
</dbReference>
<gene>
    <name evidence="4" type="ORF">Pla110_02430</name>
</gene>
<dbReference type="Pfam" id="PF00246">
    <property type="entry name" value="Peptidase_M14"/>
    <property type="match status" value="1"/>
</dbReference>
<evidence type="ECO:0000313" key="4">
    <source>
        <dbReference type="EMBL" id="QDU78539.1"/>
    </source>
</evidence>
<sequence length="563" mass="64120" precursor="true">MHSYHRIRLLPSLILQTLTAVFLCLLAPLPLSAQETTDTATALAKKLEQVPAYWNEKVEFFTQEEYEGTLQYWADTYPEFCDLERRGVTNDGYRLFMLKVTDEKTSDEDKQVCLITALHGGPERTGTTSVLKLTEWLLGDSEEAKQTRERQIVLIMPVMHPRGLFVSDRFQNQASIDPYTGGSIKNWDFNTMTYLARDDAPEVAAFLDVVDEYQPEVVADVHGIGLQEIPDDQLGDRKMSQGMTMFEVTGSAYSNFALRPWDWRITERLNAAGEKGGYGYDRFEADAQRLFHGDQMAGIADKTWSGRANFYTAQYAYAKYHSLVLAFEVGWEESGLLRLKELLRIGNESWQGEPNTGYPVDRVKNFIGHFVVAYGDTASARRKSRVELWNRQKEFSQGVLYPQTIGRDSYFIGAAPRTREIFKEGKLESYLENLTPFKEVQSETLKVYVEAGPELKLATIIGAETKQEEWKPIEGGMSLRFRLPYQDPKLIDVRLNGHELEESRTDGYQAWRANGFTQVQINIPPEKTQSMEVMLGTVAYDSQQPRPQGWDPPASVRQKPAAE</sequence>
<keyword evidence="5" id="KW-1185">Reference proteome</keyword>
<dbReference type="GO" id="GO:0008270">
    <property type="term" value="F:zinc ion binding"/>
    <property type="evidence" value="ECO:0007669"/>
    <property type="project" value="InterPro"/>
</dbReference>
<keyword evidence="4" id="KW-0645">Protease</keyword>
<keyword evidence="4" id="KW-0378">Hydrolase</keyword>
<evidence type="ECO:0000259" key="3">
    <source>
        <dbReference type="Pfam" id="PF00246"/>
    </source>
</evidence>
<dbReference type="Proteomes" id="UP000317178">
    <property type="component" value="Chromosome"/>
</dbReference>
<feature type="signal peptide" evidence="2">
    <location>
        <begin position="1"/>
        <end position="33"/>
    </location>
</feature>
<keyword evidence="4" id="KW-0121">Carboxypeptidase</keyword>
<evidence type="ECO:0000256" key="1">
    <source>
        <dbReference type="SAM" id="MobiDB-lite"/>
    </source>
</evidence>
<dbReference type="GO" id="GO:0004181">
    <property type="term" value="F:metallocarboxypeptidase activity"/>
    <property type="evidence" value="ECO:0007669"/>
    <property type="project" value="InterPro"/>
</dbReference>
<organism evidence="4 5">
    <name type="scientific">Polystyrenella longa</name>
    <dbReference type="NCBI Taxonomy" id="2528007"/>
    <lineage>
        <taxon>Bacteria</taxon>
        <taxon>Pseudomonadati</taxon>
        <taxon>Planctomycetota</taxon>
        <taxon>Planctomycetia</taxon>
        <taxon>Planctomycetales</taxon>
        <taxon>Planctomycetaceae</taxon>
        <taxon>Polystyrenella</taxon>
    </lineage>
</organism>
<keyword evidence="2" id="KW-0732">Signal</keyword>
<feature type="chain" id="PRO_5022087254" evidence="2">
    <location>
        <begin position="34"/>
        <end position="563"/>
    </location>
</feature>
<evidence type="ECO:0000313" key="5">
    <source>
        <dbReference type="Proteomes" id="UP000317178"/>
    </source>
</evidence>
<reference evidence="4 5" key="1">
    <citation type="submission" date="2019-02" db="EMBL/GenBank/DDBJ databases">
        <title>Deep-cultivation of Planctomycetes and their phenomic and genomic characterization uncovers novel biology.</title>
        <authorList>
            <person name="Wiegand S."/>
            <person name="Jogler M."/>
            <person name="Boedeker C."/>
            <person name="Pinto D."/>
            <person name="Vollmers J."/>
            <person name="Rivas-Marin E."/>
            <person name="Kohn T."/>
            <person name="Peeters S.H."/>
            <person name="Heuer A."/>
            <person name="Rast P."/>
            <person name="Oberbeckmann S."/>
            <person name="Bunk B."/>
            <person name="Jeske O."/>
            <person name="Meyerdierks A."/>
            <person name="Storesund J.E."/>
            <person name="Kallscheuer N."/>
            <person name="Luecker S."/>
            <person name="Lage O.M."/>
            <person name="Pohl T."/>
            <person name="Merkel B.J."/>
            <person name="Hornburger P."/>
            <person name="Mueller R.-W."/>
            <person name="Bruemmer F."/>
            <person name="Labrenz M."/>
            <person name="Spormann A.M."/>
            <person name="Op den Camp H."/>
            <person name="Overmann J."/>
            <person name="Amann R."/>
            <person name="Jetten M.S.M."/>
            <person name="Mascher T."/>
            <person name="Medema M.H."/>
            <person name="Devos D.P."/>
            <person name="Kaster A.-K."/>
            <person name="Ovreas L."/>
            <person name="Rohde M."/>
            <person name="Galperin M.Y."/>
            <person name="Jogler C."/>
        </authorList>
    </citation>
    <scope>NUCLEOTIDE SEQUENCE [LARGE SCALE GENOMIC DNA]</scope>
    <source>
        <strain evidence="4 5">Pla110</strain>
    </source>
</reference>
<protein>
    <submittedName>
        <fullName evidence="4">Zinc carboxypeptidase</fullName>
    </submittedName>
</protein>
<dbReference type="InterPro" id="IPR000834">
    <property type="entry name" value="Peptidase_M14"/>
</dbReference>
<accession>A0A518CH34</accession>
<dbReference type="Gene3D" id="3.40.630.10">
    <property type="entry name" value="Zn peptidases"/>
    <property type="match status" value="1"/>
</dbReference>
<proteinExistence type="predicted"/>
<name>A0A518CH34_9PLAN</name>
<dbReference type="GO" id="GO:0006508">
    <property type="term" value="P:proteolysis"/>
    <property type="evidence" value="ECO:0007669"/>
    <property type="project" value="InterPro"/>
</dbReference>
<evidence type="ECO:0000256" key="2">
    <source>
        <dbReference type="SAM" id="SignalP"/>
    </source>
</evidence>
<dbReference type="AlphaFoldDB" id="A0A518CH34"/>
<feature type="domain" description="Peptidase M14" evidence="3">
    <location>
        <begin position="69"/>
        <end position="168"/>
    </location>
</feature>